<dbReference type="PANTHER" id="PTHR23502">
    <property type="entry name" value="MAJOR FACILITATOR SUPERFAMILY"/>
    <property type="match status" value="1"/>
</dbReference>
<feature type="transmembrane region" description="Helical" evidence="5">
    <location>
        <begin position="266"/>
        <end position="285"/>
    </location>
</feature>
<name>A0A2J6Q2J4_9HELO</name>
<dbReference type="STRING" id="1745343.A0A2J6Q2J4"/>
<comment type="subcellular location">
    <subcellularLocation>
        <location evidence="1">Membrane</location>
        <topology evidence="1">Multi-pass membrane protein</topology>
    </subcellularLocation>
</comment>
<evidence type="ECO:0000256" key="1">
    <source>
        <dbReference type="ARBA" id="ARBA00004141"/>
    </source>
</evidence>
<feature type="transmembrane region" description="Helical" evidence="5">
    <location>
        <begin position="122"/>
        <end position="142"/>
    </location>
</feature>
<dbReference type="Proteomes" id="UP000235672">
    <property type="component" value="Unassembled WGS sequence"/>
</dbReference>
<evidence type="ECO:0000313" key="7">
    <source>
        <dbReference type="Proteomes" id="UP000235672"/>
    </source>
</evidence>
<protein>
    <submittedName>
        <fullName evidence="6">MFS general substrate transporter</fullName>
    </submittedName>
</protein>
<dbReference type="SUPFAM" id="SSF103473">
    <property type="entry name" value="MFS general substrate transporter"/>
    <property type="match status" value="1"/>
</dbReference>
<dbReference type="InterPro" id="IPR036259">
    <property type="entry name" value="MFS_trans_sf"/>
</dbReference>
<feature type="transmembrane region" description="Helical" evidence="5">
    <location>
        <begin position="32"/>
        <end position="54"/>
    </location>
</feature>
<reference evidence="6 7" key="1">
    <citation type="submission" date="2016-05" db="EMBL/GenBank/DDBJ databases">
        <title>A degradative enzymes factory behind the ericoid mycorrhizal symbiosis.</title>
        <authorList>
            <consortium name="DOE Joint Genome Institute"/>
            <person name="Martino E."/>
            <person name="Morin E."/>
            <person name="Grelet G."/>
            <person name="Kuo A."/>
            <person name="Kohler A."/>
            <person name="Daghino S."/>
            <person name="Barry K."/>
            <person name="Choi C."/>
            <person name="Cichocki N."/>
            <person name="Clum A."/>
            <person name="Copeland A."/>
            <person name="Hainaut M."/>
            <person name="Haridas S."/>
            <person name="Labutti K."/>
            <person name="Lindquist E."/>
            <person name="Lipzen A."/>
            <person name="Khouja H.-R."/>
            <person name="Murat C."/>
            <person name="Ohm R."/>
            <person name="Olson A."/>
            <person name="Spatafora J."/>
            <person name="Veneault-Fourrey C."/>
            <person name="Henrissat B."/>
            <person name="Grigoriev I."/>
            <person name="Martin F."/>
            <person name="Perotto S."/>
        </authorList>
    </citation>
    <scope>NUCLEOTIDE SEQUENCE [LARGE SCALE GENOMIC DNA]</scope>
    <source>
        <strain evidence="6 7">UAMH 7357</strain>
    </source>
</reference>
<evidence type="ECO:0000256" key="4">
    <source>
        <dbReference type="ARBA" id="ARBA00023136"/>
    </source>
</evidence>
<feature type="transmembrane region" description="Helical" evidence="5">
    <location>
        <begin position="333"/>
        <end position="352"/>
    </location>
</feature>
<evidence type="ECO:0000313" key="6">
    <source>
        <dbReference type="EMBL" id="PMD20414.1"/>
    </source>
</evidence>
<dbReference type="GO" id="GO:0005886">
    <property type="term" value="C:plasma membrane"/>
    <property type="evidence" value="ECO:0007669"/>
    <property type="project" value="TreeGrafter"/>
</dbReference>
<dbReference type="OrthoDB" id="2533084at2759"/>
<dbReference type="AlphaFoldDB" id="A0A2J6Q2J4"/>
<accession>A0A2J6Q2J4</accession>
<feature type="transmembrane region" description="Helical" evidence="5">
    <location>
        <begin position="291"/>
        <end position="312"/>
    </location>
</feature>
<dbReference type="Gene3D" id="1.20.1250.20">
    <property type="entry name" value="MFS general substrate transporter like domains"/>
    <property type="match status" value="1"/>
</dbReference>
<dbReference type="PANTHER" id="PTHR23502:SF34">
    <property type="entry name" value="PROTEIN HOL1"/>
    <property type="match status" value="1"/>
</dbReference>
<evidence type="ECO:0000256" key="3">
    <source>
        <dbReference type="ARBA" id="ARBA00022989"/>
    </source>
</evidence>
<keyword evidence="2 5" id="KW-0812">Transmembrane</keyword>
<evidence type="ECO:0000256" key="2">
    <source>
        <dbReference type="ARBA" id="ARBA00022692"/>
    </source>
</evidence>
<feature type="transmembrane region" description="Helical" evidence="5">
    <location>
        <begin position="207"/>
        <end position="229"/>
    </location>
</feature>
<evidence type="ECO:0000256" key="5">
    <source>
        <dbReference type="SAM" id="Phobius"/>
    </source>
</evidence>
<dbReference type="GO" id="GO:0022857">
    <property type="term" value="F:transmembrane transporter activity"/>
    <property type="evidence" value="ECO:0007669"/>
    <property type="project" value="TreeGrafter"/>
</dbReference>
<keyword evidence="4 5" id="KW-0472">Membrane</keyword>
<sequence length="416" mass="45968">MRTQSISITLIPRPSEDPLDPLNWPISKRIKILAVISFATFTGFAACLAGQLQVVPQSKLYKVTTNQMAYQNSAGSAGMAAGGFFFFPLSHIIGRSSTIFWSLIGTMLSQVWASQMTTTSDYNGFILSRFFGAFFGSVAGVLRPRILIDLFFHHQRGRAFTKREEGAANVPPPANFFVGRITTFFPGNRVTPKTTFAHMLKVATTPLIIAASPVTLVLTVYTLISFGFYVAMNSIYPVFLPKPVITGGYGFNTMQNTELWKPKNRLHALWIPSIINPIGLGIWGAGLQYHLSWVVLALALALALVFVTFGNLSITPITVNYINECFIGHPAEASIAVNVYRVGFGLSVAFYIKEWVAETGVGWAYGMMAFFEIESFLFILLLMWNGHAIRGLTWGHLSQSREGEHVVKQESVNNKV</sequence>
<gene>
    <name evidence="6" type="ORF">NA56DRAFT_671478</name>
</gene>
<organism evidence="6 7">
    <name type="scientific">Hyaloscypha hepaticicola</name>
    <dbReference type="NCBI Taxonomy" id="2082293"/>
    <lineage>
        <taxon>Eukaryota</taxon>
        <taxon>Fungi</taxon>
        <taxon>Dikarya</taxon>
        <taxon>Ascomycota</taxon>
        <taxon>Pezizomycotina</taxon>
        <taxon>Leotiomycetes</taxon>
        <taxon>Helotiales</taxon>
        <taxon>Hyaloscyphaceae</taxon>
        <taxon>Hyaloscypha</taxon>
    </lineage>
</organism>
<keyword evidence="7" id="KW-1185">Reference proteome</keyword>
<feature type="transmembrane region" description="Helical" evidence="5">
    <location>
        <begin position="364"/>
        <end position="384"/>
    </location>
</feature>
<proteinExistence type="predicted"/>
<keyword evidence="3 5" id="KW-1133">Transmembrane helix</keyword>
<dbReference type="EMBL" id="KZ613485">
    <property type="protein sequence ID" value="PMD20414.1"/>
    <property type="molecule type" value="Genomic_DNA"/>
</dbReference>